<dbReference type="SFLD" id="SFLDS00003">
    <property type="entry name" value="Haloacid_Dehalogenase"/>
    <property type="match status" value="1"/>
</dbReference>
<protein>
    <submittedName>
        <fullName evidence="5">Putative hydrolase of the HAD superfamily</fullName>
    </submittedName>
</protein>
<dbReference type="NCBIfam" id="TIGR01549">
    <property type="entry name" value="HAD-SF-IA-v1"/>
    <property type="match status" value="1"/>
</dbReference>
<dbReference type="NCBIfam" id="TIGR01509">
    <property type="entry name" value="HAD-SF-IA-v3"/>
    <property type="match status" value="1"/>
</dbReference>
<dbReference type="SFLD" id="SFLDG01129">
    <property type="entry name" value="C1.5:_HAD__Beta-PGM__Phosphata"/>
    <property type="match status" value="1"/>
</dbReference>
<evidence type="ECO:0000313" key="6">
    <source>
        <dbReference type="Proteomes" id="UP000518605"/>
    </source>
</evidence>
<dbReference type="Gene3D" id="3.40.50.1000">
    <property type="entry name" value="HAD superfamily/HAD-like"/>
    <property type="match status" value="1"/>
</dbReference>
<dbReference type="GO" id="GO:0046872">
    <property type="term" value="F:metal ion binding"/>
    <property type="evidence" value="ECO:0007669"/>
    <property type="project" value="UniProtKB-KW"/>
</dbReference>
<dbReference type="PANTHER" id="PTHR46470">
    <property type="entry name" value="N-ACYLNEURAMINATE-9-PHOSPHATASE"/>
    <property type="match status" value="1"/>
</dbReference>
<keyword evidence="6" id="KW-1185">Reference proteome</keyword>
<dbReference type="EMBL" id="JACHXW010000005">
    <property type="protein sequence ID" value="MBB3152201.1"/>
    <property type="molecule type" value="Genomic_DNA"/>
</dbReference>
<keyword evidence="3 5" id="KW-0378">Hydrolase</keyword>
<organism evidence="5 6">
    <name type="scientific">Paenibacillus endophyticus</name>
    <dbReference type="NCBI Taxonomy" id="1294268"/>
    <lineage>
        <taxon>Bacteria</taxon>
        <taxon>Bacillati</taxon>
        <taxon>Bacillota</taxon>
        <taxon>Bacilli</taxon>
        <taxon>Bacillales</taxon>
        <taxon>Paenibacillaceae</taxon>
        <taxon>Paenibacillus</taxon>
    </lineage>
</organism>
<dbReference type="PANTHER" id="PTHR46470:SF2">
    <property type="entry name" value="GLYCERALDEHYDE 3-PHOSPHATE PHOSPHATASE"/>
    <property type="match status" value="1"/>
</dbReference>
<dbReference type="InterPro" id="IPR041492">
    <property type="entry name" value="HAD_2"/>
</dbReference>
<dbReference type="Pfam" id="PF13419">
    <property type="entry name" value="HAD_2"/>
    <property type="match status" value="1"/>
</dbReference>
<dbReference type="InterPro" id="IPR006439">
    <property type="entry name" value="HAD-SF_hydro_IA"/>
</dbReference>
<dbReference type="GO" id="GO:0044281">
    <property type="term" value="P:small molecule metabolic process"/>
    <property type="evidence" value="ECO:0007669"/>
    <property type="project" value="UniProtKB-ARBA"/>
</dbReference>
<dbReference type="RefSeq" id="WP_183561876.1">
    <property type="nucleotide sequence ID" value="NZ_CBCSLB010000003.1"/>
</dbReference>
<dbReference type="InterPro" id="IPR036412">
    <property type="entry name" value="HAD-like_sf"/>
</dbReference>
<dbReference type="SUPFAM" id="SSF56784">
    <property type="entry name" value="HAD-like"/>
    <property type="match status" value="1"/>
</dbReference>
<evidence type="ECO:0000256" key="1">
    <source>
        <dbReference type="ARBA" id="ARBA00001946"/>
    </source>
</evidence>
<dbReference type="InterPro" id="IPR051400">
    <property type="entry name" value="HAD-like_hydrolase"/>
</dbReference>
<accession>A0A7W5G9Z7</accession>
<evidence type="ECO:0000313" key="5">
    <source>
        <dbReference type="EMBL" id="MBB3152201.1"/>
    </source>
</evidence>
<dbReference type="AlphaFoldDB" id="A0A7W5G9Z7"/>
<comment type="cofactor">
    <cofactor evidence="1">
        <name>Mg(2+)</name>
        <dbReference type="ChEBI" id="CHEBI:18420"/>
    </cofactor>
</comment>
<proteinExistence type="predicted"/>
<reference evidence="5 6" key="1">
    <citation type="submission" date="2020-08" db="EMBL/GenBank/DDBJ databases">
        <title>Genomic Encyclopedia of Type Strains, Phase III (KMG-III): the genomes of soil and plant-associated and newly described type strains.</title>
        <authorList>
            <person name="Whitman W."/>
        </authorList>
    </citation>
    <scope>NUCLEOTIDE SEQUENCE [LARGE SCALE GENOMIC DNA]</scope>
    <source>
        <strain evidence="5 6">CECT 8234</strain>
    </source>
</reference>
<keyword evidence="4" id="KW-0460">Magnesium</keyword>
<evidence type="ECO:0000256" key="4">
    <source>
        <dbReference type="ARBA" id="ARBA00022842"/>
    </source>
</evidence>
<comment type="caution">
    <text evidence="5">The sequence shown here is derived from an EMBL/GenBank/DDBJ whole genome shotgun (WGS) entry which is preliminary data.</text>
</comment>
<dbReference type="PRINTS" id="PR00413">
    <property type="entry name" value="HADHALOGNASE"/>
</dbReference>
<dbReference type="InterPro" id="IPR023214">
    <property type="entry name" value="HAD_sf"/>
</dbReference>
<keyword evidence="2" id="KW-0479">Metal-binding</keyword>
<gene>
    <name evidence="5" type="ORF">FHS16_002247</name>
</gene>
<dbReference type="GO" id="GO:0016791">
    <property type="term" value="F:phosphatase activity"/>
    <property type="evidence" value="ECO:0007669"/>
    <property type="project" value="TreeGrafter"/>
</dbReference>
<sequence>MAMKAVLFDLDGTLLDRDASLLSFVSAQYERLPGLQAVRKEDYVRRFIELDNHGYVWKDSVYQQLIAEFSIKGLAWEDLLNDYLHIFQEHCLAFPHALAALGLLKSKGLKLALVSNGYGQFQYDNFKALGIEPYFDAVLISEWEGLRKPDPAIFVRALSKLEVRAEEAVYVGDHPVNDIQASRMVGMKAIWKSNASFSSASGADAIVEGLDELPAIVRSFG</sequence>
<evidence type="ECO:0000256" key="3">
    <source>
        <dbReference type="ARBA" id="ARBA00022801"/>
    </source>
</evidence>
<name>A0A7W5G9Z7_9BACL</name>
<dbReference type="Proteomes" id="UP000518605">
    <property type="component" value="Unassembled WGS sequence"/>
</dbReference>
<dbReference type="Gene3D" id="1.10.150.520">
    <property type="match status" value="1"/>
</dbReference>
<evidence type="ECO:0000256" key="2">
    <source>
        <dbReference type="ARBA" id="ARBA00022723"/>
    </source>
</evidence>